<keyword evidence="2" id="KW-0804">Transcription</keyword>
<dbReference type="InterPro" id="IPR011990">
    <property type="entry name" value="TPR-like_helical_dom_sf"/>
</dbReference>
<proteinExistence type="predicted"/>
<dbReference type="InterPro" id="IPR005158">
    <property type="entry name" value="BTAD"/>
</dbReference>
<dbReference type="GO" id="GO:0006355">
    <property type="term" value="P:regulation of DNA-templated transcription"/>
    <property type="evidence" value="ECO:0007669"/>
    <property type="project" value="InterPro"/>
</dbReference>
<dbReference type="Gene3D" id="1.10.10.10">
    <property type="entry name" value="Winged helix-like DNA-binding domain superfamily/Winged helix DNA-binding domain"/>
    <property type="match status" value="1"/>
</dbReference>
<evidence type="ECO:0000256" key="1">
    <source>
        <dbReference type="ARBA" id="ARBA00023015"/>
    </source>
</evidence>
<accession>A0A931IK84</accession>
<dbReference type="InterPro" id="IPR016032">
    <property type="entry name" value="Sig_transdc_resp-reg_C-effctor"/>
</dbReference>
<reference evidence="4" key="1">
    <citation type="submission" date="2020-11" db="EMBL/GenBank/DDBJ databases">
        <title>Nocardia NEAU-351.nov., a novel actinomycete isolated from the cow dung.</title>
        <authorList>
            <person name="Zhang X."/>
        </authorList>
    </citation>
    <scope>NUCLEOTIDE SEQUENCE</scope>
    <source>
        <strain evidence="4">NEAU-351</strain>
    </source>
</reference>
<organism evidence="4 5">
    <name type="scientific">Nocardia bovistercoris</name>
    <dbReference type="NCBI Taxonomy" id="2785916"/>
    <lineage>
        <taxon>Bacteria</taxon>
        <taxon>Bacillati</taxon>
        <taxon>Actinomycetota</taxon>
        <taxon>Actinomycetes</taxon>
        <taxon>Mycobacteriales</taxon>
        <taxon>Nocardiaceae</taxon>
        <taxon>Nocardia</taxon>
    </lineage>
</organism>
<dbReference type="SUPFAM" id="SSF46894">
    <property type="entry name" value="C-terminal effector domain of the bipartite response regulators"/>
    <property type="match status" value="1"/>
</dbReference>
<comment type="caution">
    <text evidence="4">The sequence shown here is derived from an EMBL/GenBank/DDBJ whole genome shotgun (WGS) entry which is preliminary data.</text>
</comment>
<dbReference type="PANTHER" id="PTHR35807">
    <property type="entry name" value="TRANSCRIPTIONAL REGULATOR REDD-RELATED"/>
    <property type="match status" value="1"/>
</dbReference>
<keyword evidence="1" id="KW-0805">Transcription regulation</keyword>
<dbReference type="Proteomes" id="UP000655751">
    <property type="component" value="Unassembled WGS sequence"/>
</dbReference>
<dbReference type="GO" id="GO:0003677">
    <property type="term" value="F:DNA binding"/>
    <property type="evidence" value="ECO:0007669"/>
    <property type="project" value="InterPro"/>
</dbReference>
<keyword evidence="5" id="KW-1185">Reference proteome</keyword>
<dbReference type="PANTHER" id="PTHR35807:SF1">
    <property type="entry name" value="TRANSCRIPTIONAL REGULATOR REDD"/>
    <property type="match status" value="1"/>
</dbReference>
<dbReference type="AlphaFoldDB" id="A0A931IK84"/>
<dbReference type="SUPFAM" id="SSF48452">
    <property type="entry name" value="TPR-like"/>
    <property type="match status" value="1"/>
</dbReference>
<dbReference type="EMBL" id="JADMLG010000021">
    <property type="protein sequence ID" value="MBH0781165.1"/>
    <property type="molecule type" value="Genomic_DNA"/>
</dbReference>
<protein>
    <recommendedName>
        <fullName evidence="3">Bacterial transcriptional activator domain-containing protein</fullName>
    </recommendedName>
</protein>
<gene>
    <name evidence="4" type="ORF">IT779_33315</name>
</gene>
<dbReference type="InterPro" id="IPR051677">
    <property type="entry name" value="AfsR-DnrI-RedD_regulator"/>
</dbReference>
<evidence type="ECO:0000259" key="3">
    <source>
        <dbReference type="Pfam" id="PF03704"/>
    </source>
</evidence>
<feature type="domain" description="Bacterial transcriptional activator" evidence="3">
    <location>
        <begin position="98"/>
        <end position="210"/>
    </location>
</feature>
<evidence type="ECO:0000256" key="2">
    <source>
        <dbReference type="ARBA" id="ARBA00023163"/>
    </source>
</evidence>
<sequence length="232" mass="25945">MKFRLLGVVEAEVHGYPAGLGDPATRRLLAALLAAMGQSVWRDELVDWVWDNPPPRAESALREIAENLRAEQLRPIGLDDALLVTDGMYRLAVPPEWIDLHQFRILTERAAQLDDAEAREFLAAALQAVRGVPLADLDGRRVEEYRRELARELRTVEIRFAGIEVGRGRSQELLPRLERLFHEFPDDPTLAEVYLAALHGADLAPATLAARTRSARRARENWGDDFGAASAL</sequence>
<evidence type="ECO:0000313" key="5">
    <source>
        <dbReference type="Proteomes" id="UP000655751"/>
    </source>
</evidence>
<dbReference type="RefSeq" id="WP_196153461.1">
    <property type="nucleotide sequence ID" value="NZ_JADMLG010000021.1"/>
</dbReference>
<dbReference type="Pfam" id="PF03704">
    <property type="entry name" value="BTAD"/>
    <property type="match status" value="1"/>
</dbReference>
<evidence type="ECO:0000313" key="4">
    <source>
        <dbReference type="EMBL" id="MBH0781165.1"/>
    </source>
</evidence>
<dbReference type="InterPro" id="IPR036388">
    <property type="entry name" value="WH-like_DNA-bd_sf"/>
</dbReference>
<dbReference type="Gene3D" id="1.25.40.10">
    <property type="entry name" value="Tetratricopeptide repeat domain"/>
    <property type="match status" value="1"/>
</dbReference>
<name>A0A931IK84_9NOCA</name>